<evidence type="ECO:0000313" key="3">
    <source>
        <dbReference type="Proteomes" id="UP000265618"/>
    </source>
</evidence>
<protein>
    <submittedName>
        <fullName evidence="2">Uncharacterized protein</fullName>
    </submittedName>
</protein>
<organism evidence="2 3">
    <name type="scientific">Kipferlia bialata</name>
    <dbReference type="NCBI Taxonomy" id="797122"/>
    <lineage>
        <taxon>Eukaryota</taxon>
        <taxon>Metamonada</taxon>
        <taxon>Carpediemonas-like organisms</taxon>
        <taxon>Kipferlia</taxon>
    </lineage>
</organism>
<evidence type="ECO:0000313" key="2">
    <source>
        <dbReference type="EMBL" id="GIQ79441.1"/>
    </source>
</evidence>
<reference evidence="2 3" key="1">
    <citation type="journal article" date="2018" name="PLoS ONE">
        <title>The draft genome of Kipferlia bialata reveals reductive genome evolution in fornicate parasites.</title>
        <authorList>
            <person name="Tanifuji G."/>
            <person name="Takabayashi S."/>
            <person name="Kume K."/>
            <person name="Takagi M."/>
            <person name="Nakayama T."/>
            <person name="Kamikawa R."/>
            <person name="Inagaki Y."/>
            <person name="Hashimoto T."/>
        </authorList>
    </citation>
    <scope>NUCLEOTIDE SEQUENCE [LARGE SCALE GENOMIC DNA]</scope>
    <source>
        <strain evidence="2">NY0173</strain>
    </source>
</reference>
<dbReference type="Proteomes" id="UP000265618">
    <property type="component" value="Unassembled WGS sequence"/>
</dbReference>
<dbReference type="EMBL" id="BDIP01000007">
    <property type="protein sequence ID" value="GIQ79441.1"/>
    <property type="molecule type" value="Genomic_DNA"/>
</dbReference>
<proteinExistence type="predicted"/>
<feature type="region of interest" description="Disordered" evidence="1">
    <location>
        <begin position="1113"/>
        <end position="1135"/>
    </location>
</feature>
<feature type="region of interest" description="Disordered" evidence="1">
    <location>
        <begin position="1161"/>
        <end position="1199"/>
    </location>
</feature>
<sequence>MAALRTLEAPRLCSLFNAAGQLIQRKTLGLPTYPLNIVVSYASLLHLVSETHLSVSGETQRGRDAELSQNWAAQHLSFSLPRLSSSSSACYALLSTLSPFVSGHAAIDQGVVTAVQRMLSPSTVGEGVGDRDIHSAVDSALVAASIARIPLSLPVLLSLLSERVTPARVLATVWAAAEEERERVRERRESAREAYYPDARDEDLEDDRPLTLDRNTQQSLYQVVQSLRDVRADSVGWDLGLYSMPPGWLREEYKRQMPETVSEAVQVSHNPGHGTGYSAYRDTQEHTQTDAPTVLLESVCRPVPDSLSAALPIACLRLLALAKCQTPFAASCQLVEKCVLLADPAKTLVALHCLSNSLRGITTSDGCVEAAQVIHSAYAAMPGECGVGVGSVTRTLLIHSSRYQASKRAWVSVPVSCACVVLACPDMSQEVCGPVLRTLRDLSLGRLQNASLTHGPLDGESLLGAFLCSMDAVLPLTQRSAPSVSAVMEGRLGRSGTLQLWYTLLSINHACLTCAQGTPFVKRVQGAIEACTWLCASVCRVLDEVTPDMVECISDLCTIAFPGEGEGGERTPNGSRCLQASAATEALQASLLPVSFGLAWHHAVKGDGEMLSRMLRHAGRVGTSRVEGDDLGVDEVTVFGQSLSVIEYLVGSRRGSMSASLSHSLSASLSPHNEVSTQLDSLSLSDAGPDQCTRLMATLLCAVESLPLPPEYSPPDPACLSQPVSREIAAPAALLLLLRSRVAESTGVSLYTALGASVDAYARESVDDGCTTAGGCWRTFPRSSAHLLRLLSSNHSFATGSATAVCLSICAALPWLPLPPMSPDAVMDSLVYRPPSAPLYRALWLCRDTSTEETRSRDGERVSWDVCVRALEMDTAAVTMAACRVLFLLSLRGGLFSSDALAGVCEAIMQRLEGVQSDSIEYTQLYQALAACLQSLYLQTKRGSLSCSPSRASSILVSLVDTITLTPCRTPLTLCVSAACLVCQILHVTIETSLTNTLKTWLPTPIYLHCPSLLLCCEASFNDQIETVHDVSRAVLGMVTVPGDETDTLRQYLRALLVVYRMDTLTKRRLLPMVAEALMSGGAHTVEGTVQERERDQVVQQEVEMALIHRPDYTTPAEEEGERRPRVVDGERVGEREGETWQSMVHGWVLAESTWLVMAEQAEAEAEAEAEVEAERESQRVSQEKGDVTMTEPAPEAGI</sequence>
<accession>A0A9K3CLR5</accession>
<feature type="compositionally biased region" description="Basic and acidic residues" evidence="1">
    <location>
        <begin position="1121"/>
        <end position="1135"/>
    </location>
</feature>
<feature type="region of interest" description="Disordered" evidence="1">
    <location>
        <begin position="186"/>
        <end position="211"/>
    </location>
</feature>
<feature type="compositionally biased region" description="Acidic residues" evidence="1">
    <location>
        <begin position="1162"/>
        <end position="1172"/>
    </location>
</feature>
<feature type="compositionally biased region" description="Basic and acidic residues" evidence="1">
    <location>
        <begin position="1173"/>
        <end position="1187"/>
    </location>
</feature>
<gene>
    <name evidence="2" type="ORF">KIPB_000086</name>
</gene>
<keyword evidence="3" id="KW-1185">Reference proteome</keyword>
<evidence type="ECO:0000256" key="1">
    <source>
        <dbReference type="SAM" id="MobiDB-lite"/>
    </source>
</evidence>
<comment type="caution">
    <text evidence="2">The sequence shown here is derived from an EMBL/GenBank/DDBJ whole genome shotgun (WGS) entry which is preliminary data.</text>
</comment>
<dbReference type="AlphaFoldDB" id="A0A9K3CLR5"/>
<name>A0A9K3CLR5_9EUKA</name>